<evidence type="ECO:0000313" key="2">
    <source>
        <dbReference type="Proteomes" id="UP000054324"/>
    </source>
</evidence>
<dbReference type="Proteomes" id="UP000054324">
    <property type="component" value="Unassembled WGS sequence"/>
</dbReference>
<dbReference type="GeneID" id="20316521"/>
<dbReference type="CTD" id="20316521"/>
<name>A0A075AID1_OPIVI</name>
<keyword evidence="2" id="KW-1185">Reference proteome</keyword>
<proteinExistence type="predicted"/>
<sequence length="62" mass="7131">MKDIELTYHVALKCDPENAPRSHDIRSRAAEFWEEACLKMEEELYLPDLNEYCPVAAGSEAM</sequence>
<evidence type="ECO:0000313" key="1">
    <source>
        <dbReference type="EMBL" id="KER31424.1"/>
    </source>
</evidence>
<reference evidence="1 2" key="1">
    <citation type="submission" date="2013-11" db="EMBL/GenBank/DDBJ databases">
        <title>Opisthorchis viverrini - life in the bile duct.</title>
        <authorList>
            <person name="Young N.D."/>
            <person name="Nagarajan N."/>
            <person name="Lin S.J."/>
            <person name="Korhonen P.K."/>
            <person name="Jex A.R."/>
            <person name="Hall R.S."/>
            <person name="Safavi-Hemami H."/>
            <person name="Kaewkong W."/>
            <person name="Bertrand D."/>
            <person name="Gao S."/>
            <person name="Seet Q."/>
            <person name="Wongkham S."/>
            <person name="Teh B.T."/>
            <person name="Wongkham C."/>
            <person name="Intapan P.M."/>
            <person name="Maleewong W."/>
            <person name="Yang X."/>
            <person name="Hu M."/>
            <person name="Wang Z."/>
            <person name="Hofmann A."/>
            <person name="Sternberg P.W."/>
            <person name="Tan P."/>
            <person name="Wang J."/>
            <person name="Gasser R.B."/>
        </authorList>
    </citation>
    <scope>NUCLEOTIDE SEQUENCE [LARGE SCALE GENOMIC DNA]</scope>
</reference>
<gene>
    <name evidence="1" type="ORF">T265_02333</name>
</gene>
<dbReference type="AlphaFoldDB" id="A0A075AID1"/>
<accession>A0A075AID1</accession>
<organism evidence="1 2">
    <name type="scientific">Opisthorchis viverrini</name>
    <name type="common">Southeast Asian liver fluke</name>
    <dbReference type="NCBI Taxonomy" id="6198"/>
    <lineage>
        <taxon>Eukaryota</taxon>
        <taxon>Metazoa</taxon>
        <taxon>Spiralia</taxon>
        <taxon>Lophotrochozoa</taxon>
        <taxon>Platyhelminthes</taxon>
        <taxon>Trematoda</taxon>
        <taxon>Digenea</taxon>
        <taxon>Opisthorchiida</taxon>
        <taxon>Opisthorchiata</taxon>
        <taxon>Opisthorchiidae</taxon>
        <taxon>Opisthorchis</taxon>
    </lineage>
</organism>
<dbReference type="STRING" id="6198.A0A075AID1"/>
<dbReference type="OrthoDB" id="10035579at2759"/>
<dbReference type="KEGG" id="ovi:T265_02333"/>
<dbReference type="EMBL" id="KL596646">
    <property type="protein sequence ID" value="KER31424.1"/>
    <property type="molecule type" value="Genomic_DNA"/>
</dbReference>
<dbReference type="RefSeq" id="XP_009164811.1">
    <property type="nucleotide sequence ID" value="XM_009166547.1"/>
</dbReference>
<protein>
    <submittedName>
        <fullName evidence="1">Uncharacterized protein</fullName>
    </submittedName>
</protein>